<sequence>MTYSTMEIVNETQSINLSDIYMAATSSSETNHASSVLTSENSASISSTSPLPSNCYRVCVCNHSTGKYLYYSTSMDYNMSESSSYGINMTQSYNMTQSHSMSKSYNMSTSSDVSMNPTPSSVNMSYTASVNSTTANYSSSVWPTPSSSVSEPFVCSNQSCWWEVECRTCKYVPSLRKPPITPSPSSVLESSSSAVTTESPCQEFDCNGDCRGGAYLDCEVCIEGNTGVSSLRDCNGICNGTAQNATCGVCLMPGAVNPALDCNNDCRGTATEDECGVCTGGSTGLMANHLKDACGVCNGTNTTCAGCDGIPHSGKEFDACRVCDGNGSTCTDIMKTEPKTISSCHPNVLVFGAGLNTGDHTLCALYNDTSGEMVVNTTATSTNLTHAQCEFQPWADYIPGRYNLSVIITQSGQADVKTNTSLQIYYYNCTDLSLTSVVPNEVLLDELPRYVTLEGSGFFDWEETVCYSGPHVTTDVVFVDTSHLHCKISSVDDSTQLELSLSMDGGLKQVGNVNFTVYDSAPYVTATRFSDTADEIEVYFDKEVEFAVQETCDNFLESATVSKLGQDPICDVPTTLELVIRLGIGANITVGDSLKFKSNIFKALGQSFGRFLNGSFLIAPPSIPLIPVAEVTGPDKISSCGNLTLSGFQSFGGGGRQMNFDWSLVSPTSGNDATDINNILNALSPNDDRIHIPGTILTADKTYEFSLGVANFLDPANFQTVRHSVVKAAEPVPELTLSSSVDLDQTPAVVYVSEDVYIKAQAVVAPCANDTKINFLWTVTCSDATAQRNVEESSSFQFTKEKATVSITKGVLTADVTCTFNLTGSMNYNPSIKSSIAVDIKALPTPLETAISGGDRQIGLSSGAIQFDVLTIDADGSSLSLTCNWQCAVQDGGFCYSRINIGSLIFSGLSGCTIHVQSNHFSAGETYTISVDVSKGSRTASASISLTVVEGNPPLVWMGSGAPSIKVSETQKVVLNGFYNTSVQPAKVEWSCKREQGFAYVDLSGFTFSHEYFAGKESYALLIIPGAVLKKGSKYKFQLTVNVGSQSGTASMVVEVRKGPASGSLTVNKNNVEALFEEITISAPRWTVEADAKPLRYSFGEIVHNVCEVWEPPSDTPEWTGVLPAGNDPNNILTLCLIVEDKFESFTVKTINITSNPPNAAALSSDALDGLFQNDVQGQLQSGNADKALSLVIIISATVQDSNETTDELRRNISQKTQNFVYEFVSTSIVVKGNAGPLLRALVNTDAAAAENSTNMAGTLVKILDGLGDQSLNDNQANNTMGWIGYLVGDSLDDNDEEFQTNIIAALDELGDNLAVDLALGDQPREVSDERVGVVSVQVTSLQAELPISSKPGAPTLDPGESLKEFSAPRRCGDGKTCSGVLVKLVHYKHNLITPDASKQDSQVEIISSLVINFVLSDPNTKVKLTISGLANPLQLKFSVGDPPSGKQAACKYFNETLRIWMSDGLEAVGPVNGTLTCKSTHATVFAPSNDIKNASNATTTLPPTTTVGAPETKAEKDHTGAIVGGVLGGLAFIVLVVLGIWWCSKKKAKNTGRISPESPPLNQASNC</sequence>
<evidence type="ECO:0000256" key="2">
    <source>
        <dbReference type="SAM" id="Phobius"/>
    </source>
</evidence>
<feature type="region of interest" description="Disordered" evidence="1">
    <location>
        <begin position="1494"/>
        <end position="1513"/>
    </location>
</feature>
<dbReference type="EMBL" id="CALNXK010000173">
    <property type="protein sequence ID" value="CAH3172464.1"/>
    <property type="molecule type" value="Genomic_DNA"/>
</dbReference>
<comment type="caution">
    <text evidence="4">The sequence shown here is derived from an EMBL/GenBank/DDBJ whole genome shotgun (WGS) entry which is preliminary data.</text>
</comment>
<keyword evidence="5" id="KW-1185">Reference proteome</keyword>
<gene>
    <name evidence="4" type="ORF">PLOB_00012971</name>
</gene>
<feature type="domain" description="PKD/REJ-like" evidence="3">
    <location>
        <begin position="765"/>
        <end position="1192"/>
    </location>
</feature>
<dbReference type="InterPro" id="IPR002859">
    <property type="entry name" value="PKD/REJ-like"/>
</dbReference>
<feature type="transmembrane region" description="Helical" evidence="2">
    <location>
        <begin position="1522"/>
        <end position="1544"/>
    </location>
</feature>
<dbReference type="Proteomes" id="UP001159405">
    <property type="component" value="Unassembled WGS sequence"/>
</dbReference>
<protein>
    <recommendedName>
        <fullName evidence="3">PKD/REJ-like domain-containing protein</fullName>
    </recommendedName>
</protein>
<organism evidence="4 5">
    <name type="scientific">Porites lobata</name>
    <dbReference type="NCBI Taxonomy" id="104759"/>
    <lineage>
        <taxon>Eukaryota</taxon>
        <taxon>Metazoa</taxon>
        <taxon>Cnidaria</taxon>
        <taxon>Anthozoa</taxon>
        <taxon>Hexacorallia</taxon>
        <taxon>Scleractinia</taxon>
        <taxon>Fungiina</taxon>
        <taxon>Poritidae</taxon>
        <taxon>Porites</taxon>
    </lineage>
</organism>
<evidence type="ECO:0000259" key="3">
    <source>
        <dbReference type="Pfam" id="PF02010"/>
    </source>
</evidence>
<reference evidence="4 5" key="1">
    <citation type="submission" date="2022-05" db="EMBL/GenBank/DDBJ databases">
        <authorList>
            <consortium name="Genoscope - CEA"/>
            <person name="William W."/>
        </authorList>
    </citation>
    <scope>NUCLEOTIDE SEQUENCE [LARGE SCALE GENOMIC DNA]</scope>
</reference>
<keyword evidence="2" id="KW-0812">Transmembrane</keyword>
<evidence type="ECO:0000256" key="1">
    <source>
        <dbReference type="SAM" id="MobiDB-lite"/>
    </source>
</evidence>
<dbReference type="Pfam" id="PF02010">
    <property type="entry name" value="REJ"/>
    <property type="match status" value="1"/>
</dbReference>
<evidence type="ECO:0000313" key="4">
    <source>
        <dbReference type="EMBL" id="CAH3172464.1"/>
    </source>
</evidence>
<name>A0ABN8QZG7_9CNID</name>
<keyword evidence="2" id="KW-1133">Transmembrane helix</keyword>
<evidence type="ECO:0000313" key="5">
    <source>
        <dbReference type="Proteomes" id="UP001159405"/>
    </source>
</evidence>
<accession>A0ABN8QZG7</accession>
<proteinExistence type="predicted"/>
<keyword evidence="2" id="KW-0472">Membrane</keyword>